<dbReference type="STRING" id="1566387.QV13_11565"/>
<evidence type="ECO:0000256" key="5">
    <source>
        <dbReference type="SAM" id="MobiDB-lite"/>
    </source>
</evidence>
<dbReference type="InterPro" id="IPR049704">
    <property type="entry name" value="Aminotrans_3_PPA_site"/>
</dbReference>
<organism evidence="6 7">
    <name type="scientific">Mesorhizobium hungaricum</name>
    <dbReference type="NCBI Taxonomy" id="1566387"/>
    <lineage>
        <taxon>Bacteria</taxon>
        <taxon>Pseudomonadati</taxon>
        <taxon>Pseudomonadota</taxon>
        <taxon>Alphaproteobacteria</taxon>
        <taxon>Hyphomicrobiales</taxon>
        <taxon>Phyllobacteriaceae</taxon>
        <taxon>Mesorhizobium</taxon>
    </lineage>
</organism>
<evidence type="ECO:0000256" key="1">
    <source>
        <dbReference type="ARBA" id="ARBA00001933"/>
    </source>
</evidence>
<dbReference type="PANTHER" id="PTHR43094:SF1">
    <property type="entry name" value="AMINOTRANSFERASE CLASS-III"/>
    <property type="match status" value="1"/>
</dbReference>
<dbReference type="PIRSF" id="PIRSF000521">
    <property type="entry name" value="Transaminase_4ab_Lys_Orn"/>
    <property type="match status" value="1"/>
</dbReference>
<dbReference type="InterPro" id="IPR015422">
    <property type="entry name" value="PyrdxlP-dep_Trfase_small"/>
</dbReference>
<dbReference type="AlphaFoldDB" id="A0A1C2DVS8"/>
<evidence type="ECO:0000313" key="6">
    <source>
        <dbReference type="EMBL" id="OCX18857.1"/>
    </source>
</evidence>
<dbReference type="GO" id="GO:0030170">
    <property type="term" value="F:pyridoxal phosphate binding"/>
    <property type="evidence" value="ECO:0007669"/>
    <property type="project" value="InterPro"/>
</dbReference>
<gene>
    <name evidence="6" type="ORF">QV13_11565</name>
</gene>
<comment type="similarity">
    <text evidence="2 4">Belongs to the class-III pyridoxal-phosphate-dependent aminotransferase family.</text>
</comment>
<dbReference type="Proteomes" id="UP000094412">
    <property type="component" value="Unassembled WGS sequence"/>
</dbReference>
<name>A0A1C2DVS8_9HYPH</name>
<dbReference type="InterPro" id="IPR015421">
    <property type="entry name" value="PyrdxlP-dep_Trfase_major"/>
</dbReference>
<dbReference type="GO" id="GO:0008483">
    <property type="term" value="F:transaminase activity"/>
    <property type="evidence" value="ECO:0007669"/>
    <property type="project" value="InterPro"/>
</dbReference>
<feature type="compositionally biased region" description="Polar residues" evidence="5">
    <location>
        <begin position="10"/>
        <end position="23"/>
    </location>
</feature>
<evidence type="ECO:0008006" key="8">
    <source>
        <dbReference type="Google" id="ProtNLM"/>
    </source>
</evidence>
<dbReference type="CDD" id="cd00610">
    <property type="entry name" value="OAT_like"/>
    <property type="match status" value="1"/>
</dbReference>
<protein>
    <recommendedName>
        <fullName evidence="8">Aminotransferase</fullName>
    </recommendedName>
</protein>
<dbReference type="PANTHER" id="PTHR43094">
    <property type="entry name" value="AMINOTRANSFERASE"/>
    <property type="match status" value="1"/>
</dbReference>
<reference evidence="6 7" key="1">
    <citation type="submission" date="2016-08" db="EMBL/GenBank/DDBJ databases">
        <title>Whole genome sequence of Mesorhizobium sp. strain UASWS1009 isolated from industrial sewage.</title>
        <authorList>
            <person name="Crovadore J."/>
            <person name="Calmin G."/>
            <person name="Chablais R."/>
            <person name="Cochard B."/>
            <person name="Lefort F."/>
        </authorList>
    </citation>
    <scope>NUCLEOTIDE SEQUENCE [LARGE SCALE GENOMIC DNA]</scope>
    <source>
        <strain evidence="6 7">UASWS1009</strain>
    </source>
</reference>
<keyword evidence="7" id="KW-1185">Reference proteome</keyword>
<dbReference type="PROSITE" id="PS00600">
    <property type="entry name" value="AA_TRANSFER_CLASS_3"/>
    <property type="match status" value="1"/>
</dbReference>
<dbReference type="InterPro" id="IPR005814">
    <property type="entry name" value="Aminotrans_3"/>
</dbReference>
<evidence type="ECO:0000256" key="3">
    <source>
        <dbReference type="ARBA" id="ARBA00022898"/>
    </source>
</evidence>
<feature type="region of interest" description="Disordered" evidence="5">
    <location>
        <begin position="1"/>
        <end position="23"/>
    </location>
</feature>
<dbReference type="Gene3D" id="3.40.640.10">
    <property type="entry name" value="Type I PLP-dependent aspartate aminotransferase-like (Major domain)"/>
    <property type="match status" value="1"/>
</dbReference>
<dbReference type="SUPFAM" id="SSF53383">
    <property type="entry name" value="PLP-dependent transferases"/>
    <property type="match status" value="1"/>
</dbReference>
<dbReference type="EMBL" id="MDEO01000031">
    <property type="protein sequence ID" value="OCX18857.1"/>
    <property type="molecule type" value="Genomic_DNA"/>
</dbReference>
<dbReference type="OrthoDB" id="9801834at2"/>
<comment type="cofactor">
    <cofactor evidence="1">
        <name>pyridoxal 5'-phosphate</name>
        <dbReference type="ChEBI" id="CHEBI:597326"/>
    </cofactor>
</comment>
<dbReference type="Gene3D" id="3.90.1150.10">
    <property type="entry name" value="Aspartate Aminotransferase, domain 1"/>
    <property type="match status" value="1"/>
</dbReference>
<dbReference type="InterPro" id="IPR015424">
    <property type="entry name" value="PyrdxlP-dep_Trfase"/>
</dbReference>
<comment type="caution">
    <text evidence="6">The sequence shown here is derived from an EMBL/GenBank/DDBJ whole genome shotgun (WGS) entry which is preliminary data.</text>
</comment>
<evidence type="ECO:0000256" key="2">
    <source>
        <dbReference type="ARBA" id="ARBA00008954"/>
    </source>
</evidence>
<proteinExistence type="inferred from homology"/>
<accession>A0A1C2DVS8</accession>
<evidence type="ECO:0000313" key="7">
    <source>
        <dbReference type="Proteomes" id="UP000094412"/>
    </source>
</evidence>
<keyword evidence="3 4" id="KW-0663">Pyridoxal phosphate</keyword>
<dbReference type="Pfam" id="PF00202">
    <property type="entry name" value="Aminotran_3"/>
    <property type="match status" value="1"/>
</dbReference>
<sequence>MPVDRPTARFSLSQEADMTSTNGAATDWAKRDARVVQHPHGNPQDPERLVLVRGKGSTLWDAEGREYIDAHAGAWLTQVGHGREELAKVAAEQMSTLAHFTIMADFANTPTIEFCERLVERAPRNIAKVRLMSSGSEADDEALQLVRLYHHRRGQPQRTKVLVLRGSFHGRTYGGAELAGGRPGIGDVPDNAITLTPPWPYHTELFGGENLTDFCVRELEETIARVGAKNIAAMFGELVMGPAGMIPAPDDYWPRMVSVLKAHGILFVADEVVTGFGRAGAWYSSLDYNLAPDIIVLAKGIASGYMPLGALLLDANVADVLDGAGGGGSYAGHLVAAAVASANIDIIERENPLEASRERGRQFLDELGELINLPVVGDVRGRGLMVGVELVSDKATREPLFGRFPSLRKDIDRFLRTKHGVIVGIHGGTIALTPPLVITAREVSHVVDAVGDALARVNIHTGRID</sequence>
<evidence type="ECO:0000256" key="4">
    <source>
        <dbReference type="RuleBase" id="RU003560"/>
    </source>
</evidence>